<accession>A0A916TB18</accession>
<evidence type="ECO:0000313" key="1">
    <source>
        <dbReference type="EMBL" id="GGB38637.1"/>
    </source>
</evidence>
<organism evidence="1 2">
    <name type="scientific">Flexivirga endophytica</name>
    <dbReference type="NCBI Taxonomy" id="1849103"/>
    <lineage>
        <taxon>Bacteria</taxon>
        <taxon>Bacillati</taxon>
        <taxon>Actinomycetota</taxon>
        <taxon>Actinomycetes</taxon>
        <taxon>Micrococcales</taxon>
        <taxon>Dermacoccaceae</taxon>
        <taxon>Flexivirga</taxon>
    </lineage>
</organism>
<reference evidence="1" key="1">
    <citation type="journal article" date="2014" name="Int. J. Syst. Evol. Microbiol.">
        <title>Complete genome sequence of Corynebacterium casei LMG S-19264T (=DSM 44701T), isolated from a smear-ripened cheese.</title>
        <authorList>
            <consortium name="US DOE Joint Genome Institute (JGI-PGF)"/>
            <person name="Walter F."/>
            <person name="Albersmeier A."/>
            <person name="Kalinowski J."/>
            <person name="Ruckert C."/>
        </authorList>
    </citation>
    <scope>NUCLEOTIDE SEQUENCE</scope>
    <source>
        <strain evidence="1">CGMCC 1.15085</strain>
    </source>
</reference>
<name>A0A916TB18_9MICO</name>
<dbReference type="Proteomes" id="UP000636793">
    <property type="component" value="Unassembled WGS sequence"/>
</dbReference>
<dbReference type="Gene3D" id="3.40.50.300">
    <property type="entry name" value="P-loop containing nucleotide triphosphate hydrolases"/>
    <property type="match status" value="1"/>
</dbReference>
<dbReference type="SUPFAM" id="SSF52540">
    <property type="entry name" value="P-loop containing nucleoside triphosphate hydrolases"/>
    <property type="match status" value="1"/>
</dbReference>
<evidence type="ECO:0000313" key="2">
    <source>
        <dbReference type="Proteomes" id="UP000636793"/>
    </source>
</evidence>
<protein>
    <submittedName>
        <fullName evidence="1">Uncharacterized protein</fullName>
    </submittedName>
</protein>
<keyword evidence="2" id="KW-1185">Reference proteome</keyword>
<dbReference type="InterPro" id="IPR027417">
    <property type="entry name" value="P-loop_NTPase"/>
</dbReference>
<dbReference type="AlphaFoldDB" id="A0A916TB18"/>
<dbReference type="Pfam" id="PF13671">
    <property type="entry name" value="AAA_33"/>
    <property type="match status" value="1"/>
</dbReference>
<dbReference type="EMBL" id="BMHI01000005">
    <property type="protein sequence ID" value="GGB38637.1"/>
    <property type="molecule type" value="Genomic_DNA"/>
</dbReference>
<proteinExistence type="predicted"/>
<comment type="caution">
    <text evidence="1">The sequence shown here is derived from an EMBL/GenBank/DDBJ whole genome shotgun (WGS) entry which is preliminary data.</text>
</comment>
<dbReference type="RefSeq" id="WP_188838026.1">
    <property type="nucleotide sequence ID" value="NZ_BMHI01000005.1"/>
</dbReference>
<sequence>MPRLILINGAPGSGKSTIAALLATEQPLAFALEIDSIKHALGRWDEDPLRSGLHARRLSVAAAKEQLASGHDVFIGQYLARTSFIEELESLAVACRARFHEFVLDLDAVALAERIGARTARPDRPEHDVNNQLVGARDAEALARSLDELRHTRPDAVWVDARGSLMATTDLIRARLEQDQ</sequence>
<reference evidence="1" key="2">
    <citation type="submission" date="2020-09" db="EMBL/GenBank/DDBJ databases">
        <authorList>
            <person name="Sun Q."/>
            <person name="Zhou Y."/>
        </authorList>
    </citation>
    <scope>NUCLEOTIDE SEQUENCE</scope>
    <source>
        <strain evidence="1">CGMCC 1.15085</strain>
    </source>
</reference>
<gene>
    <name evidence="1" type="ORF">GCM10011492_31760</name>
</gene>